<sequence length="284" mass="29168">MLIGLALAAVSMAPAQSVHMSLPPSVTAGSAFSIPTAGSGKAVLYIVGQGQAIRRDVQMGEATMFPAGALYNAGEYLAILVNGASTESAGFYVSPAPQPETLGFLAKPSRLPVGIRGGISGAVYVFDTYHNLITTPLPVSLELANASGTMQSHTITTRNGVAWTTMDSAAKEGPAKFVARIAGVSSTRVIDQVPGDPCGLTITARPNNGKVTVQTAPVHDCSGNPIPDGTIVTFTETYNDQQSTVDVPIKQGIARVDMPAYPGAKISVASGVVAGNEIRWGGGK</sequence>
<dbReference type="EMBL" id="SMGK01000003">
    <property type="protein sequence ID" value="TCK72727.1"/>
    <property type="molecule type" value="Genomic_DNA"/>
</dbReference>
<keyword evidence="3" id="KW-1185">Reference proteome</keyword>
<reference evidence="2 3" key="1">
    <citation type="submission" date="2019-03" db="EMBL/GenBank/DDBJ databases">
        <title>Genomic Encyclopedia of Type Strains, Phase IV (KMG-IV): sequencing the most valuable type-strain genomes for metagenomic binning, comparative biology and taxonomic classification.</title>
        <authorList>
            <person name="Goeker M."/>
        </authorList>
    </citation>
    <scope>NUCLEOTIDE SEQUENCE [LARGE SCALE GENOMIC DNA]</scope>
    <source>
        <strain evidence="2 3">DSM 103428</strain>
    </source>
</reference>
<gene>
    <name evidence="2" type="ORF">C7378_2317</name>
</gene>
<protein>
    <submittedName>
        <fullName evidence="2">Uncharacterized protein</fullName>
    </submittedName>
</protein>
<dbReference type="Proteomes" id="UP000295210">
    <property type="component" value="Unassembled WGS sequence"/>
</dbReference>
<organism evidence="2 3">
    <name type="scientific">Acidipila rosea</name>
    <dbReference type="NCBI Taxonomy" id="768535"/>
    <lineage>
        <taxon>Bacteria</taxon>
        <taxon>Pseudomonadati</taxon>
        <taxon>Acidobacteriota</taxon>
        <taxon>Terriglobia</taxon>
        <taxon>Terriglobales</taxon>
        <taxon>Acidobacteriaceae</taxon>
        <taxon>Acidipila</taxon>
    </lineage>
</organism>
<name>A0A4R1L6A8_9BACT</name>
<evidence type="ECO:0000256" key="1">
    <source>
        <dbReference type="SAM" id="SignalP"/>
    </source>
</evidence>
<keyword evidence="1" id="KW-0732">Signal</keyword>
<proteinExistence type="predicted"/>
<dbReference type="AlphaFoldDB" id="A0A4R1L6A8"/>
<comment type="caution">
    <text evidence="2">The sequence shown here is derived from an EMBL/GenBank/DDBJ whole genome shotgun (WGS) entry which is preliminary data.</text>
</comment>
<feature type="signal peptide" evidence="1">
    <location>
        <begin position="1"/>
        <end position="20"/>
    </location>
</feature>
<feature type="chain" id="PRO_5020728863" evidence="1">
    <location>
        <begin position="21"/>
        <end position="284"/>
    </location>
</feature>
<evidence type="ECO:0000313" key="2">
    <source>
        <dbReference type="EMBL" id="TCK72727.1"/>
    </source>
</evidence>
<accession>A0A4R1L6A8</accession>
<dbReference type="RefSeq" id="WP_243648204.1">
    <property type="nucleotide sequence ID" value="NZ_SMGK01000003.1"/>
</dbReference>
<evidence type="ECO:0000313" key="3">
    <source>
        <dbReference type="Proteomes" id="UP000295210"/>
    </source>
</evidence>